<keyword evidence="2" id="KW-1185">Reference proteome</keyword>
<dbReference type="EMBL" id="CM047907">
    <property type="protein sequence ID" value="KAJ0084330.1"/>
    <property type="molecule type" value="Genomic_DNA"/>
</dbReference>
<name>A0ACC1ADK7_9ROSI</name>
<accession>A0ACC1ADK7</accession>
<comment type="caution">
    <text evidence="1">The sequence shown here is derived from an EMBL/GenBank/DDBJ whole genome shotgun (WGS) entry which is preliminary data.</text>
</comment>
<proteinExistence type="predicted"/>
<sequence length="61" mass="6925">MQLSHHRHLLYLTVAALTLLHFHLTNSTPSPNIITLHFYLLQSPPYKLNSNFSTVAALTLL</sequence>
<reference evidence="2" key="1">
    <citation type="journal article" date="2023" name="G3 (Bethesda)">
        <title>Genome assembly and association tests identify interacting loci associated with vigor, precocity, and sex in interspecific pistachio rootstocks.</title>
        <authorList>
            <person name="Palmer W."/>
            <person name="Jacygrad E."/>
            <person name="Sagayaradj S."/>
            <person name="Cavanaugh K."/>
            <person name="Han R."/>
            <person name="Bertier L."/>
            <person name="Beede B."/>
            <person name="Kafkas S."/>
            <person name="Golino D."/>
            <person name="Preece J."/>
            <person name="Michelmore R."/>
        </authorList>
    </citation>
    <scope>NUCLEOTIDE SEQUENCE [LARGE SCALE GENOMIC DNA]</scope>
</reference>
<organism evidence="1 2">
    <name type="scientific">Pistacia atlantica</name>
    <dbReference type="NCBI Taxonomy" id="434234"/>
    <lineage>
        <taxon>Eukaryota</taxon>
        <taxon>Viridiplantae</taxon>
        <taxon>Streptophyta</taxon>
        <taxon>Embryophyta</taxon>
        <taxon>Tracheophyta</taxon>
        <taxon>Spermatophyta</taxon>
        <taxon>Magnoliopsida</taxon>
        <taxon>eudicotyledons</taxon>
        <taxon>Gunneridae</taxon>
        <taxon>Pentapetalae</taxon>
        <taxon>rosids</taxon>
        <taxon>malvids</taxon>
        <taxon>Sapindales</taxon>
        <taxon>Anacardiaceae</taxon>
        <taxon>Pistacia</taxon>
    </lineage>
</organism>
<evidence type="ECO:0000313" key="1">
    <source>
        <dbReference type="EMBL" id="KAJ0084330.1"/>
    </source>
</evidence>
<protein>
    <submittedName>
        <fullName evidence="1">Uncharacterized protein</fullName>
    </submittedName>
</protein>
<evidence type="ECO:0000313" key="2">
    <source>
        <dbReference type="Proteomes" id="UP001164250"/>
    </source>
</evidence>
<dbReference type="Proteomes" id="UP001164250">
    <property type="component" value="Chromosome 11"/>
</dbReference>
<gene>
    <name evidence="1" type="ORF">Patl1_29539</name>
</gene>